<accession>A0ACC0Z8Y9</accession>
<name>A0ACC0Z8Y9_9ROSI</name>
<reference evidence="2" key="1">
    <citation type="journal article" date="2023" name="G3 (Bethesda)">
        <title>Genome assembly and association tests identify interacting loci associated with vigor, precocity, and sex in interspecific pistachio rootstocks.</title>
        <authorList>
            <person name="Palmer W."/>
            <person name="Jacygrad E."/>
            <person name="Sagayaradj S."/>
            <person name="Cavanaugh K."/>
            <person name="Han R."/>
            <person name="Bertier L."/>
            <person name="Beede B."/>
            <person name="Kafkas S."/>
            <person name="Golino D."/>
            <person name="Preece J."/>
            <person name="Michelmore R."/>
        </authorList>
    </citation>
    <scope>NUCLEOTIDE SEQUENCE [LARGE SCALE GENOMIC DNA]</scope>
</reference>
<dbReference type="EMBL" id="CM047738">
    <property type="protein sequence ID" value="KAJ0046643.1"/>
    <property type="molecule type" value="Genomic_DNA"/>
</dbReference>
<protein>
    <submittedName>
        <fullName evidence="1">Uncharacterized protein</fullName>
    </submittedName>
</protein>
<keyword evidence="2" id="KW-1185">Reference proteome</keyword>
<evidence type="ECO:0000313" key="2">
    <source>
        <dbReference type="Proteomes" id="UP001163603"/>
    </source>
</evidence>
<proteinExistence type="predicted"/>
<comment type="caution">
    <text evidence="1">The sequence shown here is derived from an EMBL/GenBank/DDBJ whole genome shotgun (WGS) entry which is preliminary data.</text>
</comment>
<gene>
    <name evidence="1" type="ORF">Pint_05549</name>
</gene>
<sequence>MSTMFNLCSELMMSNSGNDNNESYVEIVLDIFEDSVAIHSVEGEAILEDPEFFSLAKKTLENRSSSTSSSVGFSLLGNTCSQINKLKHKIASLTKRPSAFRRFDQSKSAAAQALKRL</sequence>
<evidence type="ECO:0000313" key="1">
    <source>
        <dbReference type="EMBL" id="KAJ0046643.1"/>
    </source>
</evidence>
<organism evidence="1 2">
    <name type="scientific">Pistacia integerrima</name>
    <dbReference type="NCBI Taxonomy" id="434235"/>
    <lineage>
        <taxon>Eukaryota</taxon>
        <taxon>Viridiplantae</taxon>
        <taxon>Streptophyta</taxon>
        <taxon>Embryophyta</taxon>
        <taxon>Tracheophyta</taxon>
        <taxon>Spermatophyta</taxon>
        <taxon>Magnoliopsida</taxon>
        <taxon>eudicotyledons</taxon>
        <taxon>Gunneridae</taxon>
        <taxon>Pentapetalae</taxon>
        <taxon>rosids</taxon>
        <taxon>malvids</taxon>
        <taxon>Sapindales</taxon>
        <taxon>Anacardiaceae</taxon>
        <taxon>Pistacia</taxon>
    </lineage>
</organism>
<dbReference type="Proteomes" id="UP001163603">
    <property type="component" value="Chromosome 3"/>
</dbReference>